<proteinExistence type="predicted"/>
<keyword evidence="1" id="KW-0812">Transmembrane</keyword>
<dbReference type="AlphaFoldDB" id="A0A8E2DKY0"/>
<feature type="transmembrane region" description="Helical" evidence="1">
    <location>
        <begin position="12"/>
        <end position="35"/>
    </location>
</feature>
<organism evidence="2 3">
    <name type="scientific">Obba rivulosa</name>
    <dbReference type="NCBI Taxonomy" id="1052685"/>
    <lineage>
        <taxon>Eukaryota</taxon>
        <taxon>Fungi</taxon>
        <taxon>Dikarya</taxon>
        <taxon>Basidiomycota</taxon>
        <taxon>Agaricomycotina</taxon>
        <taxon>Agaricomycetes</taxon>
        <taxon>Polyporales</taxon>
        <taxon>Gelatoporiaceae</taxon>
        <taxon>Obba</taxon>
    </lineage>
</organism>
<keyword evidence="3" id="KW-1185">Reference proteome</keyword>
<keyword evidence="1" id="KW-1133">Transmembrane helix</keyword>
<keyword evidence="1" id="KW-0472">Membrane</keyword>
<reference evidence="2 3" key="1">
    <citation type="submission" date="2016-07" db="EMBL/GenBank/DDBJ databases">
        <title>Draft genome of the white-rot fungus Obba rivulosa 3A-2.</title>
        <authorList>
            <consortium name="DOE Joint Genome Institute"/>
            <person name="Miettinen O."/>
            <person name="Riley R."/>
            <person name="Acob R."/>
            <person name="Barry K."/>
            <person name="Cullen D."/>
            <person name="De Vries R."/>
            <person name="Hainaut M."/>
            <person name="Hatakka A."/>
            <person name="Henrissat B."/>
            <person name="Hilden K."/>
            <person name="Kuo R."/>
            <person name="Labutti K."/>
            <person name="Lipzen A."/>
            <person name="Makela M.R."/>
            <person name="Sandor L."/>
            <person name="Spatafora J.W."/>
            <person name="Grigoriev I.V."/>
            <person name="Hibbett D.S."/>
        </authorList>
    </citation>
    <scope>NUCLEOTIDE SEQUENCE [LARGE SCALE GENOMIC DNA]</scope>
    <source>
        <strain evidence="2 3">3A-2</strain>
    </source>
</reference>
<accession>A0A8E2DKY0</accession>
<evidence type="ECO:0000313" key="2">
    <source>
        <dbReference type="EMBL" id="OCH89304.1"/>
    </source>
</evidence>
<evidence type="ECO:0000313" key="3">
    <source>
        <dbReference type="Proteomes" id="UP000250043"/>
    </source>
</evidence>
<dbReference type="Proteomes" id="UP000250043">
    <property type="component" value="Unassembled WGS sequence"/>
</dbReference>
<feature type="transmembrane region" description="Helical" evidence="1">
    <location>
        <begin position="166"/>
        <end position="187"/>
    </location>
</feature>
<evidence type="ECO:0000256" key="1">
    <source>
        <dbReference type="SAM" id="Phobius"/>
    </source>
</evidence>
<sequence>MALPLVQARIFTLLFSAIFLGAHLITLLICLWTLLVRHPAAGLNVRWSFVAITLIMGAIGILNVSVDAFTNVEVWTTGDISLFTKESAWMQLVKNVDISIQLFIGDAVLSYRCWVVYDRRWFFIVPSMILLAGYTVAAVFLVTASARADTSSGINSTQLQRITSSQIALTVAVNTVTASLIVFRIWRVNRTVRMYTRGQSKLQYTMRVIVESGLMYTATAIITLGTAVSRSAAVYITSDCLVQITAITFNLIIIRFDYNLASRSQVHTELNTRAIALNSLASSRPAFHGTREIARVEIEVTQDTEVDSGSSKEEVKGHSLTV</sequence>
<dbReference type="EMBL" id="KV722430">
    <property type="protein sequence ID" value="OCH89304.1"/>
    <property type="molecule type" value="Genomic_DNA"/>
</dbReference>
<feature type="transmembrane region" description="Helical" evidence="1">
    <location>
        <begin position="47"/>
        <end position="69"/>
    </location>
</feature>
<name>A0A8E2DKY0_9APHY</name>
<protein>
    <submittedName>
        <fullName evidence="2">Uncharacterized protein</fullName>
    </submittedName>
</protein>
<feature type="transmembrane region" description="Helical" evidence="1">
    <location>
        <begin position="121"/>
        <end position="146"/>
    </location>
</feature>
<feature type="transmembrane region" description="Helical" evidence="1">
    <location>
        <begin position="234"/>
        <end position="254"/>
    </location>
</feature>
<feature type="transmembrane region" description="Helical" evidence="1">
    <location>
        <begin position="208"/>
        <end position="228"/>
    </location>
</feature>
<gene>
    <name evidence="2" type="ORF">OBBRIDRAFT_794426</name>
</gene>
<dbReference type="OrthoDB" id="3357408at2759"/>